<proteinExistence type="predicted"/>
<accession>J3K9A4</accession>
<dbReference type="InParanoid" id="J3K9A4"/>
<keyword evidence="2" id="KW-1185">Reference proteome</keyword>
<dbReference type="EMBL" id="GG704912">
    <property type="protein sequence ID" value="EAS31464.3"/>
    <property type="molecule type" value="Genomic_DNA"/>
</dbReference>
<name>J3K9A4_COCIM</name>
<dbReference type="VEuPathDB" id="FungiDB:CIMG_13093"/>
<gene>
    <name evidence="1" type="ORF">CIMG_13093</name>
</gene>
<dbReference type="GeneID" id="24164720"/>
<evidence type="ECO:0000313" key="2">
    <source>
        <dbReference type="Proteomes" id="UP000001261"/>
    </source>
</evidence>
<evidence type="ECO:0000313" key="1">
    <source>
        <dbReference type="EMBL" id="EAS31464.3"/>
    </source>
</evidence>
<organism evidence="1 2">
    <name type="scientific">Coccidioides immitis (strain RS)</name>
    <name type="common">Valley fever fungus</name>
    <dbReference type="NCBI Taxonomy" id="246410"/>
    <lineage>
        <taxon>Eukaryota</taxon>
        <taxon>Fungi</taxon>
        <taxon>Dikarya</taxon>
        <taxon>Ascomycota</taxon>
        <taxon>Pezizomycotina</taxon>
        <taxon>Eurotiomycetes</taxon>
        <taxon>Eurotiomycetidae</taxon>
        <taxon>Onygenales</taxon>
        <taxon>Onygenaceae</taxon>
        <taxon>Coccidioides</taxon>
    </lineage>
</organism>
<dbReference type="RefSeq" id="XP_001243047.2">
    <property type="nucleotide sequence ID" value="XM_001243046.2"/>
</dbReference>
<dbReference type="AlphaFoldDB" id="J3K9A4"/>
<dbReference type="Proteomes" id="UP000001261">
    <property type="component" value="Unassembled WGS sequence"/>
</dbReference>
<reference evidence="2" key="1">
    <citation type="journal article" date="2009" name="Genome Res.">
        <title>Comparative genomic analyses of the human fungal pathogens Coccidioides and their relatives.</title>
        <authorList>
            <person name="Sharpton T.J."/>
            <person name="Stajich J.E."/>
            <person name="Rounsley S.D."/>
            <person name="Gardner M.J."/>
            <person name="Wortman J.R."/>
            <person name="Jordar V.S."/>
            <person name="Maiti R."/>
            <person name="Kodira C.D."/>
            <person name="Neafsey D.E."/>
            <person name="Zeng Q."/>
            <person name="Hung C.-Y."/>
            <person name="McMahan C."/>
            <person name="Muszewska A."/>
            <person name="Grynberg M."/>
            <person name="Mandel M.A."/>
            <person name="Kellner E.M."/>
            <person name="Barker B.M."/>
            <person name="Galgiani J.N."/>
            <person name="Orbach M.J."/>
            <person name="Kirkland T.N."/>
            <person name="Cole G.T."/>
            <person name="Henn M.R."/>
            <person name="Birren B.W."/>
            <person name="Taylor J.W."/>
        </authorList>
    </citation>
    <scope>NUCLEOTIDE SEQUENCE [LARGE SCALE GENOMIC DNA]</scope>
    <source>
        <strain evidence="2">RS</strain>
    </source>
</reference>
<sequence>MLIRLCGFETDQSQLLFEFTSMLANPSSQSEAPKYHSERIAAMLAHQILQDLDDNDEFEQQLLQKIKSIKMCSELELICILEQLEKVFSDKKANIYLYYDHAKLMTSKLRLQTHTLNREKLLNYLTHIYRNCCNIDSVKTNDSIYLWFCLTNKLARAEDALDIYKFNHQPIISLVTNMRMFDFN</sequence>
<protein>
    <submittedName>
        <fullName evidence="1">Uncharacterized protein</fullName>
    </submittedName>
</protein>
<dbReference type="KEGG" id="cim:CIMG_13093"/>
<reference evidence="2" key="2">
    <citation type="journal article" date="2010" name="Genome Res.">
        <title>Population genomic sequencing of Coccidioides fungi reveals recent hybridization and transposon control.</title>
        <authorList>
            <person name="Neafsey D.E."/>
            <person name="Barker B.M."/>
            <person name="Sharpton T.J."/>
            <person name="Stajich J.E."/>
            <person name="Park D.J."/>
            <person name="Whiston E."/>
            <person name="Hung C.-Y."/>
            <person name="McMahan C."/>
            <person name="White J."/>
            <person name="Sykes S."/>
            <person name="Heiman D."/>
            <person name="Young S."/>
            <person name="Zeng Q."/>
            <person name="Abouelleil A."/>
            <person name="Aftuck L."/>
            <person name="Bessette D."/>
            <person name="Brown A."/>
            <person name="FitzGerald M."/>
            <person name="Lui A."/>
            <person name="Macdonald J.P."/>
            <person name="Priest M."/>
            <person name="Orbach M.J."/>
            <person name="Galgiani J.N."/>
            <person name="Kirkland T.N."/>
            <person name="Cole G.T."/>
            <person name="Birren B.W."/>
            <person name="Henn M.R."/>
            <person name="Taylor J.W."/>
            <person name="Rounsley S.D."/>
        </authorList>
    </citation>
    <scope>GENOME REANNOTATION</scope>
    <source>
        <strain evidence="2">RS</strain>
    </source>
</reference>